<protein>
    <submittedName>
        <fullName evidence="2">ORF 2; putative</fullName>
    </submittedName>
</protein>
<evidence type="ECO:0000256" key="1">
    <source>
        <dbReference type="SAM" id="MobiDB-lite"/>
    </source>
</evidence>
<name>Q26741_9TRYP</name>
<organism evidence="2">
    <name type="scientific">Trypanosoma brucei</name>
    <dbReference type="NCBI Taxonomy" id="5691"/>
    <lineage>
        <taxon>Eukaryota</taxon>
        <taxon>Discoba</taxon>
        <taxon>Euglenozoa</taxon>
        <taxon>Kinetoplastea</taxon>
        <taxon>Metakinetoplastina</taxon>
        <taxon>Trypanosomatida</taxon>
        <taxon>Trypanosomatidae</taxon>
        <taxon>Trypanosoma</taxon>
    </lineage>
</organism>
<feature type="region of interest" description="Disordered" evidence="1">
    <location>
        <begin position="1"/>
        <end position="23"/>
    </location>
</feature>
<proteinExistence type="predicted"/>
<sequence>MVHTTERRIKNTRNNKDNITTKKSSHWYRECRQVLDFTRDQVNTK</sequence>
<dbReference type="EMBL" id="M26688">
    <property type="protein sequence ID" value="AAA75432.1"/>
    <property type="molecule type" value="Genomic_DNA"/>
</dbReference>
<reference evidence="2" key="1">
    <citation type="journal article" date="1989" name="Mol. Biochem. Parasitol.">
        <title>Transcripts from the co-transposed segment of variant surface glycoprotein genes are in Trypanosoma brucei polyribosomes.</title>
        <authorList>
            <person name="Aline R.F. Jr"/>
            <person name="Scholler J.K."/>
            <person name="Stuart K."/>
        </authorList>
    </citation>
    <scope>NUCLEOTIDE SEQUENCE</scope>
</reference>
<accession>Q26741</accession>
<dbReference type="AlphaFoldDB" id="Q26741"/>
<feature type="compositionally biased region" description="Basic and acidic residues" evidence="1">
    <location>
        <begin position="1"/>
        <end position="20"/>
    </location>
</feature>
<evidence type="ECO:0000313" key="2">
    <source>
        <dbReference type="EMBL" id="AAA75432.1"/>
    </source>
</evidence>